<evidence type="ECO:0000259" key="9">
    <source>
        <dbReference type="PROSITE" id="PS51755"/>
    </source>
</evidence>
<protein>
    <submittedName>
        <fullName evidence="10">DNA-binding response regulator</fullName>
    </submittedName>
</protein>
<dbReference type="Gene3D" id="1.10.10.10">
    <property type="entry name" value="Winged helix-like DNA-binding domain superfamily/Winged helix DNA-binding domain"/>
    <property type="match status" value="1"/>
</dbReference>
<dbReference type="Proteomes" id="UP000603865">
    <property type="component" value="Unassembled WGS sequence"/>
</dbReference>
<accession>A0A918C5V8</accession>
<keyword evidence="5" id="KW-0804">Transcription</keyword>
<dbReference type="PROSITE" id="PS50110">
    <property type="entry name" value="RESPONSE_REGULATORY"/>
    <property type="match status" value="1"/>
</dbReference>
<dbReference type="PANTHER" id="PTHR48111:SF22">
    <property type="entry name" value="REGULATOR OF RPOS"/>
    <property type="match status" value="1"/>
</dbReference>
<dbReference type="PANTHER" id="PTHR48111">
    <property type="entry name" value="REGULATOR OF RPOS"/>
    <property type="match status" value="1"/>
</dbReference>
<evidence type="ECO:0000256" key="4">
    <source>
        <dbReference type="ARBA" id="ARBA00023125"/>
    </source>
</evidence>
<dbReference type="AlphaFoldDB" id="A0A918C5V8"/>
<keyword evidence="2" id="KW-0902">Two-component regulatory system</keyword>
<keyword evidence="1 6" id="KW-0597">Phosphoprotein</keyword>
<dbReference type="InterPro" id="IPR039420">
    <property type="entry name" value="WalR-like"/>
</dbReference>
<dbReference type="RefSeq" id="WP_189089759.1">
    <property type="nucleotide sequence ID" value="NZ_BMQL01000008.1"/>
</dbReference>
<evidence type="ECO:0000256" key="1">
    <source>
        <dbReference type="ARBA" id="ARBA00022553"/>
    </source>
</evidence>
<dbReference type="InterPro" id="IPR001867">
    <property type="entry name" value="OmpR/PhoB-type_DNA-bd"/>
</dbReference>
<dbReference type="Pfam" id="PF00072">
    <property type="entry name" value="Response_reg"/>
    <property type="match status" value="1"/>
</dbReference>
<evidence type="ECO:0000313" key="10">
    <source>
        <dbReference type="EMBL" id="GGR06583.1"/>
    </source>
</evidence>
<dbReference type="GO" id="GO:0032993">
    <property type="term" value="C:protein-DNA complex"/>
    <property type="evidence" value="ECO:0007669"/>
    <property type="project" value="TreeGrafter"/>
</dbReference>
<dbReference type="PROSITE" id="PS51755">
    <property type="entry name" value="OMPR_PHOB"/>
    <property type="match status" value="1"/>
</dbReference>
<dbReference type="GO" id="GO:0000156">
    <property type="term" value="F:phosphorelay response regulator activity"/>
    <property type="evidence" value="ECO:0007669"/>
    <property type="project" value="TreeGrafter"/>
</dbReference>
<keyword evidence="3" id="KW-0805">Transcription regulation</keyword>
<name>A0A918C5V8_9DEIO</name>
<sequence length="235" mass="26123">MTPPDLLMIEDDADLAALLRADLEAAGYRVRIAPSVIAGLTMARAAFPNLVLLDLGLPDGTGREVLVRLRRSSLTVPILVLTGRDTVEQKVDLLTLGADDYLVKPVHPQELLARIAGHLRHRAAAELRDEVLTYRGLVVRPARHQASYQGQPLQLSPTELRMLTVLLRQPGRVFSRDEMARELWPEGGNTLRSNAVDVHMANLRKKLRAVQLHGLIRTVRQVGYGIRKVQPERLG</sequence>
<dbReference type="GO" id="GO:0000976">
    <property type="term" value="F:transcription cis-regulatory region binding"/>
    <property type="evidence" value="ECO:0007669"/>
    <property type="project" value="TreeGrafter"/>
</dbReference>
<dbReference type="CDD" id="cd00383">
    <property type="entry name" value="trans_reg_C"/>
    <property type="match status" value="1"/>
</dbReference>
<dbReference type="SUPFAM" id="SSF52172">
    <property type="entry name" value="CheY-like"/>
    <property type="match status" value="1"/>
</dbReference>
<dbReference type="InterPro" id="IPR011006">
    <property type="entry name" value="CheY-like_superfamily"/>
</dbReference>
<dbReference type="SMART" id="SM00862">
    <property type="entry name" value="Trans_reg_C"/>
    <property type="match status" value="1"/>
</dbReference>
<comment type="caution">
    <text evidence="10">The sequence shown here is derived from an EMBL/GenBank/DDBJ whole genome shotgun (WGS) entry which is preliminary data.</text>
</comment>
<evidence type="ECO:0000256" key="2">
    <source>
        <dbReference type="ARBA" id="ARBA00023012"/>
    </source>
</evidence>
<evidence type="ECO:0000259" key="8">
    <source>
        <dbReference type="PROSITE" id="PS50110"/>
    </source>
</evidence>
<reference evidence="10" key="1">
    <citation type="journal article" date="2014" name="Int. J. Syst. Evol. Microbiol.">
        <title>Complete genome sequence of Corynebacterium casei LMG S-19264T (=DSM 44701T), isolated from a smear-ripened cheese.</title>
        <authorList>
            <consortium name="US DOE Joint Genome Institute (JGI-PGF)"/>
            <person name="Walter F."/>
            <person name="Albersmeier A."/>
            <person name="Kalinowski J."/>
            <person name="Ruckert C."/>
        </authorList>
    </citation>
    <scope>NUCLEOTIDE SEQUENCE</scope>
    <source>
        <strain evidence="10">JCM 31311</strain>
    </source>
</reference>
<evidence type="ECO:0000313" key="11">
    <source>
        <dbReference type="Proteomes" id="UP000603865"/>
    </source>
</evidence>
<feature type="domain" description="OmpR/PhoB-type" evidence="9">
    <location>
        <begin position="129"/>
        <end position="228"/>
    </location>
</feature>
<keyword evidence="4 7" id="KW-0238">DNA-binding</keyword>
<feature type="modified residue" description="4-aspartylphosphate" evidence="6">
    <location>
        <position position="54"/>
    </location>
</feature>
<evidence type="ECO:0000256" key="3">
    <source>
        <dbReference type="ARBA" id="ARBA00023015"/>
    </source>
</evidence>
<dbReference type="EMBL" id="BMQL01000008">
    <property type="protein sequence ID" value="GGR06583.1"/>
    <property type="molecule type" value="Genomic_DNA"/>
</dbReference>
<dbReference type="SMART" id="SM00448">
    <property type="entry name" value="REC"/>
    <property type="match status" value="1"/>
</dbReference>
<evidence type="ECO:0000256" key="7">
    <source>
        <dbReference type="PROSITE-ProRule" id="PRU01091"/>
    </source>
</evidence>
<feature type="DNA-binding region" description="OmpR/PhoB-type" evidence="7">
    <location>
        <begin position="129"/>
        <end position="228"/>
    </location>
</feature>
<dbReference type="GO" id="GO:0005829">
    <property type="term" value="C:cytosol"/>
    <property type="evidence" value="ECO:0007669"/>
    <property type="project" value="TreeGrafter"/>
</dbReference>
<feature type="domain" description="Response regulatory" evidence="8">
    <location>
        <begin position="5"/>
        <end position="119"/>
    </location>
</feature>
<evidence type="ECO:0000256" key="5">
    <source>
        <dbReference type="ARBA" id="ARBA00023163"/>
    </source>
</evidence>
<proteinExistence type="predicted"/>
<reference evidence="10" key="2">
    <citation type="submission" date="2020-09" db="EMBL/GenBank/DDBJ databases">
        <authorList>
            <person name="Sun Q."/>
            <person name="Ohkuma M."/>
        </authorList>
    </citation>
    <scope>NUCLEOTIDE SEQUENCE</scope>
    <source>
        <strain evidence="10">JCM 31311</strain>
    </source>
</reference>
<dbReference type="Gene3D" id="3.40.50.2300">
    <property type="match status" value="1"/>
</dbReference>
<organism evidence="10 11">
    <name type="scientific">Deinococcus ruber</name>
    <dbReference type="NCBI Taxonomy" id="1848197"/>
    <lineage>
        <taxon>Bacteria</taxon>
        <taxon>Thermotogati</taxon>
        <taxon>Deinococcota</taxon>
        <taxon>Deinococci</taxon>
        <taxon>Deinococcales</taxon>
        <taxon>Deinococcaceae</taxon>
        <taxon>Deinococcus</taxon>
    </lineage>
</organism>
<keyword evidence="11" id="KW-1185">Reference proteome</keyword>
<evidence type="ECO:0000256" key="6">
    <source>
        <dbReference type="PROSITE-ProRule" id="PRU00169"/>
    </source>
</evidence>
<dbReference type="InterPro" id="IPR001789">
    <property type="entry name" value="Sig_transdc_resp-reg_receiver"/>
</dbReference>
<dbReference type="InterPro" id="IPR036388">
    <property type="entry name" value="WH-like_DNA-bd_sf"/>
</dbReference>
<gene>
    <name evidence="10" type="ORF">GCM10008957_19230</name>
</gene>
<dbReference type="Pfam" id="PF00486">
    <property type="entry name" value="Trans_reg_C"/>
    <property type="match status" value="1"/>
</dbReference>
<dbReference type="GO" id="GO:0006355">
    <property type="term" value="P:regulation of DNA-templated transcription"/>
    <property type="evidence" value="ECO:0007669"/>
    <property type="project" value="InterPro"/>
</dbReference>